<dbReference type="RefSeq" id="WP_416205077.1">
    <property type="nucleotide sequence ID" value="NZ_JBBKTX010000004.1"/>
</dbReference>
<dbReference type="PANTHER" id="PTHR42872:SF6">
    <property type="entry name" value="PROTEIN-GLUTAMATE METHYLESTERASE_PROTEIN-GLUTAMINE GLUTAMINASE"/>
    <property type="match status" value="1"/>
</dbReference>
<comment type="catalytic activity">
    <reaction evidence="3">
        <text>[protein]-L-glutamate 5-O-methyl ester + H2O = L-glutamyl-[protein] + methanol + H(+)</text>
        <dbReference type="Rhea" id="RHEA:23236"/>
        <dbReference type="Rhea" id="RHEA-COMP:10208"/>
        <dbReference type="Rhea" id="RHEA-COMP:10311"/>
        <dbReference type="ChEBI" id="CHEBI:15377"/>
        <dbReference type="ChEBI" id="CHEBI:15378"/>
        <dbReference type="ChEBI" id="CHEBI:17790"/>
        <dbReference type="ChEBI" id="CHEBI:29973"/>
        <dbReference type="ChEBI" id="CHEBI:82795"/>
        <dbReference type="EC" id="3.1.1.61"/>
    </reaction>
</comment>
<evidence type="ECO:0000256" key="2">
    <source>
        <dbReference type="ARBA" id="ARBA00039140"/>
    </source>
</evidence>
<feature type="active site" evidence="4">
    <location>
        <position position="160"/>
    </location>
</feature>
<dbReference type="EC" id="3.1.1.61" evidence="2"/>
<feature type="active site" evidence="4">
    <location>
        <position position="280"/>
    </location>
</feature>
<keyword evidence="4" id="KW-0145">Chemotaxis</keyword>
<keyword evidence="7" id="KW-1185">Reference proteome</keyword>
<dbReference type="InterPro" id="IPR035909">
    <property type="entry name" value="CheB_C"/>
</dbReference>
<name>A0ABW8NFE7_9GAMM</name>
<dbReference type="Proteomes" id="UP001620597">
    <property type="component" value="Unassembled WGS sequence"/>
</dbReference>
<evidence type="ECO:0000256" key="4">
    <source>
        <dbReference type="PROSITE-ProRule" id="PRU00050"/>
    </source>
</evidence>
<dbReference type="InterPro" id="IPR000673">
    <property type="entry name" value="Sig_transdc_resp-reg_Me-estase"/>
</dbReference>
<dbReference type="Gene3D" id="3.40.50.180">
    <property type="entry name" value="Methylesterase CheB, C-terminal domain"/>
    <property type="match status" value="1"/>
</dbReference>
<evidence type="ECO:0000259" key="5">
    <source>
        <dbReference type="PROSITE" id="PS50122"/>
    </source>
</evidence>
<dbReference type="PANTHER" id="PTHR42872">
    <property type="entry name" value="PROTEIN-GLUTAMATE METHYLESTERASE/PROTEIN-GLUTAMINE GLUTAMINASE"/>
    <property type="match status" value="1"/>
</dbReference>
<organism evidence="6 7">
    <name type="scientific">Oceanobacter antarcticus</name>
    <dbReference type="NCBI Taxonomy" id="3133425"/>
    <lineage>
        <taxon>Bacteria</taxon>
        <taxon>Pseudomonadati</taxon>
        <taxon>Pseudomonadota</taxon>
        <taxon>Gammaproteobacteria</taxon>
        <taxon>Oceanospirillales</taxon>
        <taxon>Oceanospirillaceae</taxon>
        <taxon>Oceanobacter</taxon>
    </lineage>
</organism>
<evidence type="ECO:0000313" key="7">
    <source>
        <dbReference type="Proteomes" id="UP001620597"/>
    </source>
</evidence>
<evidence type="ECO:0000256" key="3">
    <source>
        <dbReference type="ARBA" id="ARBA00048267"/>
    </source>
</evidence>
<reference evidence="6 7" key="1">
    <citation type="submission" date="2024-03" db="EMBL/GenBank/DDBJ databases">
        <title>High-quality draft genome sequence of Oceanobacter sp. wDCs-4.</title>
        <authorList>
            <person name="Dong C."/>
        </authorList>
    </citation>
    <scope>NUCLEOTIDE SEQUENCE [LARGE SCALE GENOMIC DNA]</scope>
    <source>
        <strain evidence="7">wDCs-4</strain>
    </source>
</reference>
<accession>A0ABW8NFE7</accession>
<comment type="caution">
    <text evidence="6">The sequence shown here is derived from an EMBL/GenBank/DDBJ whole genome shotgun (WGS) entry which is preliminary data.</text>
</comment>
<dbReference type="EMBL" id="JBBKTX010000004">
    <property type="protein sequence ID" value="MFK4751677.1"/>
    <property type="molecule type" value="Genomic_DNA"/>
</dbReference>
<dbReference type="PROSITE" id="PS50122">
    <property type="entry name" value="CHEB"/>
    <property type="match status" value="1"/>
</dbReference>
<feature type="domain" description="CheB-type methylesterase" evidence="5">
    <location>
        <begin position="148"/>
        <end position="318"/>
    </location>
</feature>
<gene>
    <name evidence="6" type="ORF">WG929_04550</name>
</gene>
<feature type="active site" evidence="4">
    <location>
        <position position="187"/>
    </location>
</feature>
<keyword evidence="1 4" id="KW-0378">Hydrolase</keyword>
<sequence length="350" mass="38457">MILPRVGIIADDRLQQHMLQAAMAHFGFEVIVSADPSRMELIRDRGLSLDVWLIDINRDNDDELSDWLDELIHGPIPVLVGFEKAPPRGSTTLPRWQKRLYQKLKEVVPGKPLAGESAASLERLSAPVSAQPSRILLPKIFANLALTGKPADEVWVLGASLGGPGAVKNFLDALPAGLPVAFVYAQHIDCRFEETLSATIGRHSELKLCLFQEGRQLTHGDVLVAPITDEFGFEAEGRLVSTHHDWPGPYGPSIDQVILNVHRHFQARTGIILFSGMGNDGSEALTALPERQLPVWVQTPATCANASMPESALATGLVTFHGTPFQLANQLVNRLKNHWMNTHEPDTCQH</sequence>
<dbReference type="SUPFAM" id="SSF52738">
    <property type="entry name" value="Methylesterase CheB, C-terminal domain"/>
    <property type="match status" value="1"/>
</dbReference>
<evidence type="ECO:0000256" key="1">
    <source>
        <dbReference type="ARBA" id="ARBA00022801"/>
    </source>
</evidence>
<protein>
    <recommendedName>
        <fullName evidence="2">protein-glutamate methylesterase</fullName>
        <ecNumber evidence="2">3.1.1.61</ecNumber>
    </recommendedName>
</protein>
<proteinExistence type="predicted"/>
<dbReference type="Pfam" id="PF01339">
    <property type="entry name" value="CheB_methylest"/>
    <property type="match status" value="1"/>
</dbReference>
<evidence type="ECO:0000313" key="6">
    <source>
        <dbReference type="EMBL" id="MFK4751677.1"/>
    </source>
</evidence>